<dbReference type="AlphaFoldDB" id="A0A842IYH9"/>
<keyword evidence="1" id="KW-0732">Signal</keyword>
<evidence type="ECO:0000256" key="1">
    <source>
        <dbReference type="SAM" id="SignalP"/>
    </source>
</evidence>
<dbReference type="EMBL" id="JACLCP010000003">
    <property type="protein sequence ID" value="MBC2845828.1"/>
    <property type="molecule type" value="Genomic_DNA"/>
</dbReference>
<accession>A0A842IYH9</accession>
<feature type="signal peptide" evidence="1">
    <location>
        <begin position="1"/>
        <end position="22"/>
    </location>
</feature>
<reference evidence="2" key="1">
    <citation type="submission" date="2020-08" db="EMBL/GenBank/DDBJ databases">
        <title>Winogradskyella ouciana sp. nov., isolated from the hadal seawater of the Mariana Trench.</title>
        <authorList>
            <person name="He X."/>
        </authorList>
    </citation>
    <scope>NUCLEOTIDE SEQUENCE [LARGE SCALE GENOMIC DNA]</scope>
    <source>
        <strain evidence="2">KCTC 52348</strain>
    </source>
</reference>
<name>A0A842IYH9_9FLAO</name>
<dbReference type="Proteomes" id="UP000533900">
    <property type="component" value="Unassembled WGS sequence"/>
</dbReference>
<comment type="caution">
    <text evidence="2">The sequence shown here is derived from an EMBL/GenBank/DDBJ whole genome shotgun (WGS) entry which is preliminary data.</text>
</comment>
<gene>
    <name evidence="2" type="ORF">H7F21_12045</name>
</gene>
<proteinExistence type="predicted"/>
<evidence type="ECO:0000313" key="2">
    <source>
        <dbReference type="EMBL" id="MBC2845828.1"/>
    </source>
</evidence>
<protein>
    <submittedName>
        <fullName evidence="2">Uncharacterized protein</fullName>
    </submittedName>
</protein>
<dbReference type="RefSeq" id="WP_185789539.1">
    <property type="nucleotide sequence ID" value="NZ_JACLCP010000003.1"/>
</dbReference>
<organism evidence="2 3">
    <name type="scientific">Winogradskyella flava</name>
    <dbReference type="NCBI Taxonomy" id="1884876"/>
    <lineage>
        <taxon>Bacteria</taxon>
        <taxon>Pseudomonadati</taxon>
        <taxon>Bacteroidota</taxon>
        <taxon>Flavobacteriia</taxon>
        <taxon>Flavobacteriales</taxon>
        <taxon>Flavobacteriaceae</taxon>
        <taxon>Winogradskyella</taxon>
    </lineage>
</organism>
<sequence length="123" mass="13938">MKTTFKLTVLLICMIISVMTYAQSEYSRNGITNNRTVLESNESNEVKAEIVITDSETIKGYKNLEFKLSNGMSFTYEDGNYKAGYNNRSLDVKGKYSITSEVGTLSIAFNADDGSIWWVFRKK</sequence>
<evidence type="ECO:0000313" key="3">
    <source>
        <dbReference type="Proteomes" id="UP000533900"/>
    </source>
</evidence>
<keyword evidence="3" id="KW-1185">Reference proteome</keyword>
<feature type="chain" id="PRO_5032365528" evidence="1">
    <location>
        <begin position="23"/>
        <end position="123"/>
    </location>
</feature>